<accession>A0AAU9D1H5</accession>
<keyword evidence="1" id="KW-0472">Membrane</keyword>
<feature type="transmembrane region" description="Helical" evidence="1">
    <location>
        <begin position="91"/>
        <end position="113"/>
    </location>
</feature>
<dbReference type="RefSeq" id="WP_307904763.1">
    <property type="nucleotide sequence ID" value="NZ_AP027059.1"/>
</dbReference>
<gene>
    <name evidence="2" type="ORF">HLVA_03880</name>
</gene>
<evidence type="ECO:0000313" key="3">
    <source>
        <dbReference type="Proteomes" id="UP001321582"/>
    </source>
</evidence>
<evidence type="ECO:0000256" key="1">
    <source>
        <dbReference type="SAM" id="Phobius"/>
    </source>
</evidence>
<name>A0AAU9D1H5_9FUSO</name>
<dbReference type="AlphaFoldDB" id="A0AAU9D1H5"/>
<dbReference type="KEGG" id="haby:HLVA_03880"/>
<dbReference type="Proteomes" id="UP001321582">
    <property type="component" value="Chromosome"/>
</dbReference>
<feature type="transmembrane region" description="Helical" evidence="1">
    <location>
        <begin position="69"/>
        <end position="85"/>
    </location>
</feature>
<protein>
    <submittedName>
        <fullName evidence="2">Uncharacterized protein</fullName>
    </submittedName>
</protein>
<sequence>MILKIYLFIVGIFLYIPYVKIISNITDKRELIHLITFYSVILYMFYIGLKIKFYIENNMILIISKFKTIISSSALMLLFLVFAIIDKTIIGVGLLWGINLLILADKNFVFFRLNKDEFDRLNKKIYSAELVENIDESNKKIYFKNGIEQEYLDVKFMDKRRKKIKVKK</sequence>
<reference evidence="2 3" key="1">
    <citation type="submission" date="2022-11" db="EMBL/GenBank/DDBJ databases">
        <title>Haliovirga abyssi gen. nov., sp. nov., a mesophilic fermentative bacterium isolated from the Iheya North hydrothermal field and the proposal of Haliovirgaceae fam. nov.</title>
        <authorList>
            <person name="Miyazaki U."/>
            <person name="Tame A."/>
            <person name="Miyazaki J."/>
            <person name="Takai K."/>
            <person name="Sawayama S."/>
            <person name="Kitajima M."/>
            <person name="Okamoto A."/>
            <person name="Nakagawa S."/>
        </authorList>
    </citation>
    <scope>NUCLEOTIDE SEQUENCE [LARGE SCALE GENOMIC DNA]</scope>
    <source>
        <strain evidence="2 3">IC12</strain>
    </source>
</reference>
<feature type="transmembrane region" description="Helical" evidence="1">
    <location>
        <begin position="31"/>
        <end position="49"/>
    </location>
</feature>
<proteinExistence type="predicted"/>
<keyword evidence="1" id="KW-1133">Transmembrane helix</keyword>
<dbReference type="EMBL" id="AP027059">
    <property type="protein sequence ID" value="BDU49819.1"/>
    <property type="molecule type" value="Genomic_DNA"/>
</dbReference>
<feature type="transmembrane region" description="Helical" evidence="1">
    <location>
        <begin position="5"/>
        <end position="25"/>
    </location>
</feature>
<keyword evidence="3" id="KW-1185">Reference proteome</keyword>
<organism evidence="2 3">
    <name type="scientific">Haliovirga abyssi</name>
    <dbReference type="NCBI Taxonomy" id="2996794"/>
    <lineage>
        <taxon>Bacteria</taxon>
        <taxon>Fusobacteriati</taxon>
        <taxon>Fusobacteriota</taxon>
        <taxon>Fusobacteriia</taxon>
        <taxon>Fusobacteriales</taxon>
        <taxon>Haliovirgaceae</taxon>
        <taxon>Haliovirga</taxon>
    </lineage>
</organism>
<keyword evidence="1" id="KW-0812">Transmembrane</keyword>
<evidence type="ECO:0000313" key="2">
    <source>
        <dbReference type="EMBL" id="BDU49819.1"/>
    </source>
</evidence>